<dbReference type="InterPro" id="IPR016032">
    <property type="entry name" value="Sig_transdc_resp-reg_C-effctor"/>
</dbReference>
<dbReference type="SMART" id="SM00862">
    <property type="entry name" value="Trans_reg_C"/>
    <property type="match status" value="1"/>
</dbReference>
<evidence type="ECO:0000256" key="2">
    <source>
        <dbReference type="PROSITE-ProRule" id="PRU01091"/>
    </source>
</evidence>
<gene>
    <name evidence="4" type="ORF">RD2015_1593</name>
</gene>
<name>A0A0U3L437_9BURK</name>
<dbReference type="InterPro" id="IPR001867">
    <property type="entry name" value="OmpR/PhoB-type_DNA-bd"/>
</dbReference>
<sequence>MPSQPNMQGQRAQAMQGPASLRFNGLTIDLVKQEVLVGTRPVALTNTEYSILLTLAQMPGRGVSRQALKGLLTGCKLALGERAVDQHIVRIRRKLMEANPDHDWIGTHRGNGYVFVDRA</sequence>
<evidence type="ECO:0000256" key="1">
    <source>
        <dbReference type="ARBA" id="ARBA00023125"/>
    </source>
</evidence>
<dbReference type="KEGG" id="rdp:RD2015_1593"/>
<dbReference type="GO" id="GO:0000160">
    <property type="term" value="P:phosphorelay signal transduction system"/>
    <property type="evidence" value="ECO:0007669"/>
    <property type="project" value="InterPro"/>
</dbReference>
<dbReference type="PROSITE" id="PS51755">
    <property type="entry name" value="OMPR_PHOB"/>
    <property type="match status" value="1"/>
</dbReference>
<dbReference type="SUPFAM" id="SSF46894">
    <property type="entry name" value="C-terminal effector domain of the bipartite response regulators"/>
    <property type="match status" value="1"/>
</dbReference>
<dbReference type="Pfam" id="PF00486">
    <property type="entry name" value="Trans_reg_C"/>
    <property type="match status" value="1"/>
</dbReference>
<evidence type="ECO:0000313" key="4">
    <source>
        <dbReference type="EMBL" id="ALV06078.1"/>
    </source>
</evidence>
<accession>A0A0U3L437</accession>
<feature type="domain" description="OmpR/PhoB-type" evidence="3">
    <location>
        <begin position="18"/>
        <end position="117"/>
    </location>
</feature>
<protein>
    <submittedName>
        <fullName evidence="4">Transcriptional regulator</fullName>
    </submittedName>
</protein>
<keyword evidence="1 2" id="KW-0238">DNA-binding</keyword>
<dbReference type="STRING" id="76731.RD2015_1593"/>
<evidence type="ECO:0000313" key="5">
    <source>
        <dbReference type="Proteomes" id="UP000060699"/>
    </source>
</evidence>
<organism evidence="4 5">
    <name type="scientific">Roseateles depolymerans</name>
    <dbReference type="NCBI Taxonomy" id="76731"/>
    <lineage>
        <taxon>Bacteria</taxon>
        <taxon>Pseudomonadati</taxon>
        <taxon>Pseudomonadota</taxon>
        <taxon>Betaproteobacteria</taxon>
        <taxon>Burkholderiales</taxon>
        <taxon>Sphaerotilaceae</taxon>
        <taxon>Roseateles</taxon>
    </lineage>
</organism>
<dbReference type="EMBL" id="CP013729">
    <property type="protein sequence ID" value="ALV06078.1"/>
    <property type="molecule type" value="Genomic_DNA"/>
</dbReference>
<dbReference type="GO" id="GO:0003677">
    <property type="term" value="F:DNA binding"/>
    <property type="evidence" value="ECO:0007669"/>
    <property type="project" value="UniProtKB-UniRule"/>
</dbReference>
<feature type="DNA-binding region" description="OmpR/PhoB-type" evidence="2">
    <location>
        <begin position="18"/>
        <end position="117"/>
    </location>
</feature>
<dbReference type="Proteomes" id="UP000060699">
    <property type="component" value="Chromosome"/>
</dbReference>
<evidence type="ECO:0000259" key="3">
    <source>
        <dbReference type="PROSITE" id="PS51755"/>
    </source>
</evidence>
<dbReference type="Gene3D" id="1.10.10.10">
    <property type="entry name" value="Winged helix-like DNA-binding domain superfamily/Winged helix DNA-binding domain"/>
    <property type="match status" value="1"/>
</dbReference>
<dbReference type="InterPro" id="IPR036388">
    <property type="entry name" value="WH-like_DNA-bd_sf"/>
</dbReference>
<reference evidence="4 5" key="1">
    <citation type="submission" date="2015-12" db="EMBL/GenBank/DDBJ databases">
        <title>Complete genome of Roseateles depolymerans KCTC 42856.</title>
        <authorList>
            <person name="Kim K.M."/>
        </authorList>
    </citation>
    <scope>NUCLEOTIDE SEQUENCE [LARGE SCALE GENOMIC DNA]</scope>
    <source>
        <strain evidence="4 5">KCTC 42856</strain>
    </source>
</reference>
<dbReference type="CDD" id="cd00383">
    <property type="entry name" value="trans_reg_C"/>
    <property type="match status" value="1"/>
</dbReference>
<dbReference type="AlphaFoldDB" id="A0A0U3L437"/>
<keyword evidence="5" id="KW-1185">Reference proteome</keyword>
<proteinExistence type="predicted"/>
<dbReference type="GO" id="GO:0006355">
    <property type="term" value="P:regulation of DNA-templated transcription"/>
    <property type="evidence" value="ECO:0007669"/>
    <property type="project" value="InterPro"/>
</dbReference>